<proteinExistence type="predicted"/>
<dbReference type="EMBL" id="BK014985">
    <property type="protein sequence ID" value="DAD85601.1"/>
    <property type="molecule type" value="Genomic_DNA"/>
</dbReference>
<sequence>MRRKYWEQRSAWDMYQFMEDAEETADLISRVYRKASLQLEYAARDIFEKFMTKYGLSETEAWQIINSIQDKNSIDQLKQELQNRKKDSEILKQLEAPAYRARMERLQNLMSQVDTVMQQVYQQEKQFDTKLLEQLGEKAYYHSIYNMQKETGLAFSFSHVSRKQIDQALQMKWSGKHFSDRIWQNTQQLADSLKDELLISLLTGRTDRETEESIQAQCGGGAKQARRLVRTESCYMAGELTAQSYIDCGIKNYRYVAVLDLRTSEICRELDGKVFSVKDRKAGVNYPPMHPYCRSTTISVIDDKILRNMKRSAYNPETGRTEMVPADMTYEQWYEKYVKGNLKAEAQEKAVKNASSDRKQYERYRELLGKDMPKHFADFQEMKYNEPEKWEMLRTYARSVDKGTISPLSGFENYQKIYDEINEKVVGIKTSEGTAVTRQSKHFMDRVIGTMKDPKTGRSRSGVTVEGIRDALENPAKVFPTRTDPDSRKSQKYIGRHGTVSLDPETGILIQCNPTDADYVRRIANGNAKI</sequence>
<accession>A0A8S5MTG2</accession>
<feature type="domain" description="Phage head morphogenesis" evidence="2">
    <location>
        <begin position="193"/>
        <end position="298"/>
    </location>
</feature>
<protein>
    <submittedName>
        <fullName evidence="3">Minor capsid protein</fullName>
    </submittedName>
</protein>
<reference evidence="3" key="1">
    <citation type="journal article" date="2021" name="Proc. Natl. Acad. Sci. U.S.A.">
        <title>A Catalog of Tens of Thousands of Viruses from Human Metagenomes Reveals Hidden Associations with Chronic Diseases.</title>
        <authorList>
            <person name="Tisza M.J."/>
            <person name="Buck C.B."/>
        </authorList>
    </citation>
    <scope>NUCLEOTIDE SEQUENCE</scope>
    <source>
        <strain evidence="3">Ctino4</strain>
    </source>
</reference>
<feature type="region of interest" description="Disordered" evidence="1">
    <location>
        <begin position="475"/>
        <end position="498"/>
    </location>
</feature>
<dbReference type="Pfam" id="PF04233">
    <property type="entry name" value="Phage_Mu_F"/>
    <property type="match status" value="1"/>
</dbReference>
<evidence type="ECO:0000259" key="2">
    <source>
        <dbReference type="Pfam" id="PF04233"/>
    </source>
</evidence>
<evidence type="ECO:0000256" key="1">
    <source>
        <dbReference type="SAM" id="MobiDB-lite"/>
    </source>
</evidence>
<name>A0A8S5MTG2_9CAUD</name>
<evidence type="ECO:0000313" key="3">
    <source>
        <dbReference type="EMBL" id="DAD85601.1"/>
    </source>
</evidence>
<dbReference type="NCBIfam" id="TIGR01641">
    <property type="entry name" value="phageSPP1_gp7"/>
    <property type="match status" value="1"/>
</dbReference>
<organism evidence="3">
    <name type="scientific">Myoviridae sp. ctino4</name>
    <dbReference type="NCBI Taxonomy" id="2826686"/>
    <lineage>
        <taxon>Viruses</taxon>
        <taxon>Duplodnaviria</taxon>
        <taxon>Heunggongvirae</taxon>
        <taxon>Uroviricota</taxon>
        <taxon>Caudoviricetes</taxon>
    </lineage>
</organism>
<dbReference type="InterPro" id="IPR006528">
    <property type="entry name" value="Phage_head_morphogenesis_dom"/>
</dbReference>